<dbReference type="AlphaFoldDB" id="D1BHI8"/>
<dbReference type="InterPro" id="IPR003848">
    <property type="entry name" value="DUF218"/>
</dbReference>
<dbReference type="Pfam" id="PF02698">
    <property type="entry name" value="DUF218"/>
    <property type="match status" value="1"/>
</dbReference>
<reference evidence="2 3" key="1">
    <citation type="journal article" date="2009" name="Stand. Genomic Sci.">
        <title>Complete genome sequence of Sanguibacter keddieii type strain (ST-74).</title>
        <authorList>
            <person name="Ivanova N."/>
            <person name="Sikorski J."/>
            <person name="Sims D."/>
            <person name="Brettin T."/>
            <person name="Detter J.C."/>
            <person name="Han C."/>
            <person name="Lapidus A."/>
            <person name="Copeland A."/>
            <person name="Glavina Del Rio T."/>
            <person name="Nolan M."/>
            <person name="Chen F."/>
            <person name="Lucas S."/>
            <person name="Tice H."/>
            <person name="Cheng J.F."/>
            <person name="Bruce D."/>
            <person name="Goodwin L."/>
            <person name="Pitluck S."/>
            <person name="Pati A."/>
            <person name="Mavromatis K."/>
            <person name="Chen A."/>
            <person name="Palaniappan K."/>
            <person name="D'haeseleer P."/>
            <person name="Chain P."/>
            <person name="Bristow J."/>
            <person name="Eisen J.A."/>
            <person name="Markowitz V."/>
            <person name="Hugenholtz P."/>
            <person name="Goker M."/>
            <person name="Pukall R."/>
            <person name="Klenk H.P."/>
            <person name="Kyrpides N.C."/>
        </authorList>
    </citation>
    <scope>NUCLEOTIDE SEQUENCE [LARGE SCALE GENOMIC DNA]</scope>
    <source>
        <strain evidence="3">ATCC 51767 / DSM 10542 / NCFB 3025 / ST-74</strain>
    </source>
</reference>
<evidence type="ECO:0000313" key="2">
    <source>
        <dbReference type="EMBL" id="ACZ21908.1"/>
    </source>
</evidence>
<dbReference type="HOGENOM" id="CLU_096442_1_0_11"/>
<dbReference type="OrthoDB" id="3259960at2"/>
<gene>
    <name evidence="2" type="ordered locus">Sked_19840</name>
</gene>
<dbReference type="GO" id="GO:0005886">
    <property type="term" value="C:plasma membrane"/>
    <property type="evidence" value="ECO:0007669"/>
    <property type="project" value="TreeGrafter"/>
</dbReference>
<feature type="domain" description="DUF218" evidence="1">
    <location>
        <begin position="44"/>
        <end position="156"/>
    </location>
</feature>
<organism evidence="2 3">
    <name type="scientific">Sanguibacter keddieii (strain ATCC 51767 / DSM 10542 / NCFB 3025 / ST-74)</name>
    <dbReference type="NCBI Taxonomy" id="446469"/>
    <lineage>
        <taxon>Bacteria</taxon>
        <taxon>Bacillati</taxon>
        <taxon>Actinomycetota</taxon>
        <taxon>Actinomycetes</taxon>
        <taxon>Micrococcales</taxon>
        <taxon>Sanguibacteraceae</taxon>
        <taxon>Sanguibacter</taxon>
    </lineage>
</organism>
<dbReference type="CDD" id="cd06259">
    <property type="entry name" value="YdcF-like"/>
    <property type="match status" value="1"/>
</dbReference>
<dbReference type="KEGG" id="ske:Sked_19840"/>
<dbReference type="InterPro" id="IPR051599">
    <property type="entry name" value="Cell_Envelope_Assoc"/>
</dbReference>
<name>D1BHI8_SANKS</name>
<dbReference type="RefSeq" id="WP_012866977.1">
    <property type="nucleotide sequence ID" value="NC_013521.1"/>
</dbReference>
<dbReference type="GO" id="GO:0000270">
    <property type="term" value="P:peptidoglycan metabolic process"/>
    <property type="evidence" value="ECO:0007669"/>
    <property type="project" value="TreeGrafter"/>
</dbReference>
<dbReference type="InterPro" id="IPR014729">
    <property type="entry name" value="Rossmann-like_a/b/a_fold"/>
</dbReference>
<dbReference type="PANTHER" id="PTHR30336:SF4">
    <property type="entry name" value="ENVELOPE BIOGENESIS FACTOR ELYC"/>
    <property type="match status" value="1"/>
</dbReference>
<dbReference type="EMBL" id="CP001819">
    <property type="protein sequence ID" value="ACZ21908.1"/>
    <property type="molecule type" value="Genomic_DNA"/>
</dbReference>
<dbReference type="STRING" id="446469.Sked_19840"/>
<sequence length="203" mass="22316">MLDRRRASLVGIAVLGAVLVAGEVYDWRESRRALGSAPGPGDREAVVVLGYRNRGSRPNVVNRQRVRAGLRSVDPEAETVLVMSGGAVAGSVPEAEVMAAYARSLGYRGRLLVETESRSTWENVQNVVPVLEGADRIKIVSTAAHASRAREMLRAVRPDLAERLVRGREHRTGELTLLKPAMPVIALRAQLRNRRYSRPQPPR</sequence>
<evidence type="ECO:0000259" key="1">
    <source>
        <dbReference type="Pfam" id="PF02698"/>
    </source>
</evidence>
<accession>D1BHI8</accession>
<dbReference type="Proteomes" id="UP000000322">
    <property type="component" value="Chromosome"/>
</dbReference>
<dbReference type="GO" id="GO:0043164">
    <property type="term" value="P:Gram-negative-bacterium-type cell wall biogenesis"/>
    <property type="evidence" value="ECO:0007669"/>
    <property type="project" value="TreeGrafter"/>
</dbReference>
<evidence type="ECO:0000313" key="3">
    <source>
        <dbReference type="Proteomes" id="UP000000322"/>
    </source>
</evidence>
<proteinExistence type="predicted"/>
<keyword evidence="3" id="KW-1185">Reference proteome</keyword>
<dbReference type="eggNOG" id="COG1434">
    <property type="taxonomic scope" value="Bacteria"/>
</dbReference>
<protein>
    <submittedName>
        <fullName evidence="2">Uncharacterized conserved protein</fullName>
    </submittedName>
</protein>
<dbReference type="PANTHER" id="PTHR30336">
    <property type="entry name" value="INNER MEMBRANE PROTEIN, PROBABLE PERMEASE"/>
    <property type="match status" value="1"/>
</dbReference>
<dbReference type="Gene3D" id="3.40.50.620">
    <property type="entry name" value="HUPs"/>
    <property type="match status" value="1"/>
</dbReference>